<organism evidence="2 3">
    <name type="scientific">Aminivibrio pyruvatiphilus</name>
    <dbReference type="NCBI Taxonomy" id="1005740"/>
    <lineage>
        <taxon>Bacteria</taxon>
        <taxon>Thermotogati</taxon>
        <taxon>Synergistota</taxon>
        <taxon>Synergistia</taxon>
        <taxon>Synergistales</taxon>
        <taxon>Aminobacteriaceae</taxon>
        <taxon>Aminivibrio</taxon>
    </lineage>
</organism>
<protein>
    <recommendedName>
        <fullName evidence="1">NrS-1 polymerase-like HBD domain-containing protein</fullName>
    </recommendedName>
</protein>
<gene>
    <name evidence="2" type="ORF">C8D99_10891</name>
</gene>
<dbReference type="EMBL" id="SORI01000008">
    <property type="protein sequence ID" value="TDY60542.1"/>
    <property type="molecule type" value="Genomic_DNA"/>
</dbReference>
<dbReference type="Pfam" id="PF22763">
    <property type="entry name" value="NrS1-1_pol-like_HBD"/>
    <property type="match status" value="1"/>
</dbReference>
<dbReference type="OrthoDB" id="162759at2"/>
<dbReference type="InterPro" id="IPR054468">
    <property type="entry name" value="NrSPol-like_HBD"/>
</dbReference>
<reference evidence="2 3" key="1">
    <citation type="submission" date="2019-03" db="EMBL/GenBank/DDBJ databases">
        <title>Genomic Encyclopedia of Type Strains, Phase IV (KMG-IV): sequencing the most valuable type-strain genomes for metagenomic binning, comparative biology and taxonomic classification.</title>
        <authorList>
            <person name="Goeker M."/>
        </authorList>
    </citation>
    <scope>NUCLEOTIDE SEQUENCE [LARGE SCALE GENOMIC DNA]</scope>
    <source>
        <strain evidence="2 3">DSM 25964</strain>
    </source>
</reference>
<dbReference type="RefSeq" id="WP_133957565.1">
    <property type="nucleotide sequence ID" value="NZ_SORI01000008.1"/>
</dbReference>
<evidence type="ECO:0000313" key="3">
    <source>
        <dbReference type="Proteomes" id="UP000295066"/>
    </source>
</evidence>
<feature type="domain" description="NrS-1 polymerase-like HBD" evidence="1">
    <location>
        <begin position="227"/>
        <end position="258"/>
    </location>
</feature>
<sequence>MRPVLEISAHDLVDRIRSNVPEELQDRRQWCLWKVSGDRKVPLSPWGGYASCTDVKTWGTFDQAEETFLKYAHIAKGFNLAMGDGLAGMDLDDVVVNGTVSPLMTLFLNHLGSYTEFSPSGTGLHSFFLCDSPHENRKTNAVELYFQAHFLSVTGDVFQGRDRLRTADVGAERILTALRPRMPLLPRAPLKEIPESDSELLEKMFASRVGAKIRRLWDGETVHKTPSESDMALMGYLAYWCGGNTDRMISLFLTSARAERAKGQRKDYLARMAGKAARNP</sequence>
<name>A0A4R8M8J3_9BACT</name>
<evidence type="ECO:0000313" key="2">
    <source>
        <dbReference type="EMBL" id="TDY60542.1"/>
    </source>
</evidence>
<evidence type="ECO:0000259" key="1">
    <source>
        <dbReference type="Pfam" id="PF22763"/>
    </source>
</evidence>
<accession>A0A4R8M8J3</accession>
<dbReference type="Proteomes" id="UP000295066">
    <property type="component" value="Unassembled WGS sequence"/>
</dbReference>
<dbReference type="AlphaFoldDB" id="A0A4R8M8J3"/>
<keyword evidence="3" id="KW-1185">Reference proteome</keyword>
<proteinExistence type="predicted"/>
<comment type="caution">
    <text evidence="2">The sequence shown here is derived from an EMBL/GenBank/DDBJ whole genome shotgun (WGS) entry which is preliminary data.</text>
</comment>